<gene>
    <name evidence="3" type="ORF">BGO89_02785</name>
</gene>
<dbReference type="Pfam" id="PF01368">
    <property type="entry name" value="DHH"/>
    <property type="match status" value="1"/>
</dbReference>
<dbReference type="PANTHER" id="PTHR47618:SF1">
    <property type="entry name" value="BIFUNCTIONAL OLIGORIBONUCLEASE AND PAP PHOSPHATASE NRNA"/>
    <property type="match status" value="1"/>
</dbReference>
<feature type="domain" description="DDH" evidence="1">
    <location>
        <begin position="22"/>
        <end position="168"/>
    </location>
</feature>
<evidence type="ECO:0000313" key="3">
    <source>
        <dbReference type="EMBL" id="OJX59360.1"/>
    </source>
</evidence>
<dbReference type="Pfam" id="PF02272">
    <property type="entry name" value="DHHA1"/>
    <property type="match status" value="1"/>
</dbReference>
<evidence type="ECO:0000259" key="1">
    <source>
        <dbReference type="Pfam" id="PF01368"/>
    </source>
</evidence>
<protein>
    <recommendedName>
        <fullName evidence="5">DDH domain-containing protein</fullName>
    </recommendedName>
</protein>
<dbReference type="InterPro" id="IPR001667">
    <property type="entry name" value="DDH_dom"/>
</dbReference>
<comment type="caution">
    <text evidence="3">The sequence shown here is derived from an EMBL/GenBank/DDBJ whole genome shotgun (WGS) entry which is preliminary data.</text>
</comment>
<dbReference type="InterPro" id="IPR051319">
    <property type="entry name" value="Oligoribo/pAp-PDE_c-di-AMP_PDE"/>
</dbReference>
<accession>A0A1M3L2B7</accession>
<dbReference type="Proteomes" id="UP000184233">
    <property type="component" value="Unassembled WGS sequence"/>
</dbReference>
<evidence type="ECO:0000313" key="4">
    <source>
        <dbReference type="Proteomes" id="UP000184233"/>
    </source>
</evidence>
<dbReference type="EMBL" id="MKVH01000013">
    <property type="protein sequence ID" value="OJX59360.1"/>
    <property type="molecule type" value="Genomic_DNA"/>
</dbReference>
<proteinExistence type="predicted"/>
<sequence length="331" mass="35552">MDSELALAYRRATDALTYVERCIITTHVNPDGDAVGSALATWHTLKALGASVTVILPSPAPVNMLWMPGATDMEVYSPSAHDALIHSVDTIIVLDLNTLKRLDTLGAAIASSAAKIINIDHHTMPDAFAHIQVVDTDAAATCDMLVPILLPHAGAAMRAVSVCLYTGIMTDTGGFRFPRTTSELHRRVATLIDGGADPVRAYEEVFNQSGIERTRMLGQALTSLKTFYDGRLCVMVITRNDLKTHRCSVDDVEGYVHHTLAIAGVRMGVMIVELDGMIKCSFRSKGDTYVRDLAASFGGGGHVYAAGARIKGVGLDQAVRDVVAAAERYLQ</sequence>
<name>A0A1M3L2B7_9BACT</name>
<dbReference type="Gene3D" id="3.90.1640.10">
    <property type="entry name" value="inorganic pyrophosphatase (n-terminal core)"/>
    <property type="match status" value="1"/>
</dbReference>
<organism evidence="3 4">
    <name type="scientific">Candidatus Kapaibacterium thiocyanatum</name>
    <dbReference type="NCBI Taxonomy" id="1895771"/>
    <lineage>
        <taxon>Bacteria</taxon>
        <taxon>Pseudomonadati</taxon>
        <taxon>Candidatus Kapaibacteriota</taxon>
        <taxon>Candidatus Kapaibacteriia</taxon>
        <taxon>Candidatus Kapaibacteriales</taxon>
        <taxon>Candidatus Kapaibacteriaceae</taxon>
        <taxon>Candidatus Kapaibacterium</taxon>
    </lineage>
</organism>
<dbReference type="InterPro" id="IPR003156">
    <property type="entry name" value="DHHA1_dom"/>
</dbReference>
<reference evidence="3 4" key="1">
    <citation type="submission" date="2016-09" db="EMBL/GenBank/DDBJ databases">
        <title>Genome-resolved meta-omics ties microbial dynamics to process performance in biotechnology for thiocyanate degradation.</title>
        <authorList>
            <person name="Kantor R.S."/>
            <person name="Huddy R.J."/>
            <person name="Iyer R."/>
            <person name="Thomas B.C."/>
            <person name="Brown C.T."/>
            <person name="Anantharaman K."/>
            <person name="Tringe S."/>
            <person name="Hettich R.L."/>
            <person name="Harrison S.T."/>
            <person name="Banfield J.F."/>
        </authorList>
    </citation>
    <scope>NUCLEOTIDE SEQUENCE [LARGE SCALE GENOMIC DNA]</scope>
    <source>
        <strain evidence="3">59-99</strain>
    </source>
</reference>
<feature type="domain" description="DHHA1" evidence="2">
    <location>
        <begin position="245"/>
        <end position="330"/>
    </location>
</feature>
<dbReference type="Gene3D" id="3.10.310.30">
    <property type="match status" value="1"/>
</dbReference>
<dbReference type="SUPFAM" id="SSF64182">
    <property type="entry name" value="DHH phosphoesterases"/>
    <property type="match status" value="1"/>
</dbReference>
<dbReference type="PANTHER" id="PTHR47618">
    <property type="entry name" value="BIFUNCTIONAL OLIGORIBONUCLEASE AND PAP PHOSPHATASE NRNA"/>
    <property type="match status" value="1"/>
</dbReference>
<dbReference type="InterPro" id="IPR038763">
    <property type="entry name" value="DHH_sf"/>
</dbReference>
<dbReference type="GO" id="GO:0003676">
    <property type="term" value="F:nucleic acid binding"/>
    <property type="evidence" value="ECO:0007669"/>
    <property type="project" value="InterPro"/>
</dbReference>
<dbReference type="AlphaFoldDB" id="A0A1M3L2B7"/>
<evidence type="ECO:0000259" key="2">
    <source>
        <dbReference type="Pfam" id="PF02272"/>
    </source>
</evidence>
<evidence type="ECO:0008006" key="5">
    <source>
        <dbReference type="Google" id="ProtNLM"/>
    </source>
</evidence>
<dbReference type="STRING" id="1895771.BGO89_02785"/>